<accession>A0ABD2ZT53</accession>
<dbReference type="PANTHER" id="PTHR34222:SF33">
    <property type="entry name" value="RETROTRANSPOSON GAG DOMAIN-CONTAINING PROTEIN"/>
    <property type="match status" value="1"/>
</dbReference>
<dbReference type="AlphaFoldDB" id="A0ABD2ZT53"/>
<dbReference type="PANTHER" id="PTHR34222">
    <property type="entry name" value="GAG_PRE-INTEGRS DOMAIN-CONTAINING PROTEIN"/>
    <property type="match status" value="1"/>
</dbReference>
<gene>
    <name evidence="1" type="ORF">ACH5RR_015297</name>
</gene>
<dbReference type="EMBL" id="JBJUIK010000007">
    <property type="protein sequence ID" value="KAL3522463.1"/>
    <property type="molecule type" value="Genomic_DNA"/>
</dbReference>
<comment type="caution">
    <text evidence="1">The sequence shown here is derived from an EMBL/GenBank/DDBJ whole genome shotgun (WGS) entry which is preliminary data.</text>
</comment>
<dbReference type="Proteomes" id="UP001630127">
    <property type="component" value="Unassembled WGS sequence"/>
</dbReference>
<organism evidence="1 2">
    <name type="scientific">Cinchona calisaya</name>
    <dbReference type="NCBI Taxonomy" id="153742"/>
    <lineage>
        <taxon>Eukaryota</taxon>
        <taxon>Viridiplantae</taxon>
        <taxon>Streptophyta</taxon>
        <taxon>Embryophyta</taxon>
        <taxon>Tracheophyta</taxon>
        <taxon>Spermatophyta</taxon>
        <taxon>Magnoliopsida</taxon>
        <taxon>eudicotyledons</taxon>
        <taxon>Gunneridae</taxon>
        <taxon>Pentapetalae</taxon>
        <taxon>asterids</taxon>
        <taxon>lamiids</taxon>
        <taxon>Gentianales</taxon>
        <taxon>Rubiaceae</taxon>
        <taxon>Cinchonoideae</taxon>
        <taxon>Cinchoneae</taxon>
        <taxon>Cinchona</taxon>
    </lineage>
</organism>
<evidence type="ECO:0000313" key="1">
    <source>
        <dbReference type="EMBL" id="KAL3522463.1"/>
    </source>
</evidence>
<reference evidence="1 2" key="1">
    <citation type="submission" date="2024-11" db="EMBL/GenBank/DDBJ databases">
        <title>A near-complete genome assembly of Cinchona calisaya.</title>
        <authorList>
            <person name="Lian D.C."/>
            <person name="Zhao X.W."/>
            <person name="Wei L."/>
        </authorList>
    </citation>
    <scope>NUCLEOTIDE SEQUENCE [LARGE SCALE GENOMIC DNA]</scope>
    <source>
        <tissue evidence="1">Nenye</tissue>
    </source>
</reference>
<proteinExistence type="predicted"/>
<evidence type="ECO:0008006" key="3">
    <source>
        <dbReference type="Google" id="ProtNLM"/>
    </source>
</evidence>
<name>A0ABD2ZT53_9GENT</name>
<sequence>MNIINTQQRDLSVAAYYTRLKGLWEEQSSYLQIPACTCGATKSLVVEREKEIIHQFLMGLYGRFDMVTSQILNTDPLSALACAYGLVSQEERQQQVSAVKGNNLPEGAAFITSKTVNKSSGSRNMIRNRDVSKLF</sequence>
<protein>
    <recommendedName>
        <fullName evidence="3">Retrotransposon gag domain-containing protein</fullName>
    </recommendedName>
</protein>
<keyword evidence="2" id="KW-1185">Reference proteome</keyword>
<evidence type="ECO:0000313" key="2">
    <source>
        <dbReference type="Proteomes" id="UP001630127"/>
    </source>
</evidence>